<organism evidence="5 6">
    <name type="scientific">Streptomyces cremeus</name>
    <dbReference type="NCBI Taxonomy" id="66881"/>
    <lineage>
        <taxon>Bacteria</taxon>
        <taxon>Bacillati</taxon>
        <taxon>Actinomycetota</taxon>
        <taxon>Actinomycetes</taxon>
        <taxon>Kitasatosporales</taxon>
        <taxon>Streptomycetaceae</taxon>
        <taxon>Streptomyces</taxon>
    </lineage>
</organism>
<dbReference type="EMBL" id="JBHMCR010000017">
    <property type="protein sequence ID" value="MFB9523264.1"/>
    <property type="molecule type" value="Genomic_DNA"/>
</dbReference>
<proteinExistence type="inferred from homology"/>
<dbReference type="PROSITE" id="PS01174">
    <property type="entry name" value="LIPASE_GDXG_SER"/>
    <property type="match status" value="1"/>
</dbReference>
<dbReference type="InterPro" id="IPR029058">
    <property type="entry name" value="AB_hydrolase_fold"/>
</dbReference>
<dbReference type="PANTHER" id="PTHR48081">
    <property type="entry name" value="AB HYDROLASE SUPERFAMILY PROTEIN C4A8.06C"/>
    <property type="match status" value="1"/>
</dbReference>
<dbReference type="InterPro" id="IPR050300">
    <property type="entry name" value="GDXG_lipolytic_enzyme"/>
</dbReference>
<protein>
    <submittedName>
        <fullName evidence="5">Alpha/beta hydrolase</fullName>
    </submittedName>
</protein>
<evidence type="ECO:0000256" key="3">
    <source>
        <dbReference type="PROSITE-ProRule" id="PRU10038"/>
    </source>
</evidence>
<evidence type="ECO:0000313" key="5">
    <source>
        <dbReference type="EMBL" id="MFB9523264.1"/>
    </source>
</evidence>
<comment type="similarity">
    <text evidence="1">Belongs to the 'GDXG' lipolytic enzyme family.</text>
</comment>
<evidence type="ECO:0000313" key="6">
    <source>
        <dbReference type="Proteomes" id="UP001589718"/>
    </source>
</evidence>
<evidence type="ECO:0000259" key="4">
    <source>
        <dbReference type="Pfam" id="PF07859"/>
    </source>
</evidence>
<evidence type="ECO:0000256" key="1">
    <source>
        <dbReference type="ARBA" id="ARBA00010515"/>
    </source>
</evidence>
<dbReference type="PANTHER" id="PTHR48081:SF8">
    <property type="entry name" value="ALPHA_BETA HYDROLASE FOLD-3 DOMAIN-CONTAINING PROTEIN-RELATED"/>
    <property type="match status" value="1"/>
</dbReference>
<dbReference type="Proteomes" id="UP001589718">
    <property type="component" value="Unassembled WGS sequence"/>
</dbReference>
<keyword evidence="6" id="KW-1185">Reference proteome</keyword>
<feature type="active site" evidence="3">
    <location>
        <position position="153"/>
    </location>
</feature>
<dbReference type="Gene3D" id="3.40.50.1820">
    <property type="entry name" value="alpha/beta hydrolase"/>
    <property type="match status" value="1"/>
</dbReference>
<dbReference type="GO" id="GO:0016787">
    <property type="term" value="F:hydrolase activity"/>
    <property type="evidence" value="ECO:0007669"/>
    <property type="project" value="UniProtKB-KW"/>
</dbReference>
<dbReference type="InterPro" id="IPR033140">
    <property type="entry name" value="Lipase_GDXG_put_SER_AS"/>
</dbReference>
<keyword evidence="2 5" id="KW-0378">Hydrolase</keyword>
<dbReference type="Pfam" id="PF07859">
    <property type="entry name" value="Abhydrolase_3"/>
    <property type="match status" value="1"/>
</dbReference>
<comment type="caution">
    <text evidence="5">The sequence shown here is derived from an EMBL/GenBank/DDBJ whole genome shotgun (WGS) entry which is preliminary data.</text>
</comment>
<dbReference type="SUPFAM" id="SSF53474">
    <property type="entry name" value="alpha/beta-Hydrolases"/>
    <property type="match status" value="1"/>
</dbReference>
<reference evidence="5 6" key="1">
    <citation type="submission" date="2024-09" db="EMBL/GenBank/DDBJ databases">
        <authorList>
            <person name="Sun Q."/>
            <person name="Mori K."/>
        </authorList>
    </citation>
    <scope>NUCLEOTIDE SEQUENCE [LARGE SCALE GENOMIC DNA]</scope>
    <source>
        <strain evidence="5 6">JCM 4362</strain>
    </source>
</reference>
<feature type="domain" description="Alpha/beta hydrolase fold-3" evidence="4">
    <location>
        <begin position="80"/>
        <end position="281"/>
    </location>
</feature>
<sequence length="307" mass="32784">MTTTVEPTAEVRRLIELATANFPALGTGVTDIAEVRAFLAARPAPPPSGIEVAHVADEDADGVRVRVYDPTDGAAETPVVVFAHGGGFCVCGLDSHDGFCRAMAVRTGAVVVSVDYRLAPEHPFPAAPDDCWTALRWTARRYAGRRIAVAGDSAGGNLAAVMALTALDRGGPELVCQALYYPMLDPQRRGDSHRRHARGYFLTADHLRWYWDCYLPRPADRTDPYAAPLHRADLSGLPPAQLVTAGLDPLCDDAWAYAHALAGAGVDVTLAHLPGMFHGFLSMAGALPRALTARTEAFAALRRALHG</sequence>
<name>A0ABV5PJ78_STRCM</name>
<dbReference type="InterPro" id="IPR013094">
    <property type="entry name" value="AB_hydrolase_3"/>
</dbReference>
<evidence type="ECO:0000256" key="2">
    <source>
        <dbReference type="ARBA" id="ARBA00022801"/>
    </source>
</evidence>
<dbReference type="RefSeq" id="WP_345225980.1">
    <property type="nucleotide sequence ID" value="NZ_BAAAXE010000013.1"/>
</dbReference>
<accession>A0ABV5PJ78</accession>
<gene>
    <name evidence="5" type="ORF">ACFFTU_25300</name>
</gene>